<keyword evidence="3" id="KW-0732">Signal</keyword>
<proteinExistence type="inferred from homology"/>
<sequence>MIRTLPLLLATAALAGCTTVGPDYARPAPKAGPDWVEPAAPGEVDQSWWERFGDPQLSALVARAIAGTPDLAEAEARIAEARANRDAVLGGRRPTLQATGSATENVLSENGQLPISRFPGVAREFPLFDLGFDASWEIDLWGRRTRQAQAATARVEAATFARRDVMLTLIGETVRSYLDLRLAQADGAIAEALAASDAELARLTRLRADAGEASQLELERAEGAARTSAAAIPDARARAAAAAYRIAALLGAPPEQVAPGLLVPAPLPASPDTILAGVRSDLLERRPDIRRAERELAAATADVGVATADLFPRFSLIGSVGQQARDIGDMTSSNSTRLQIGPSISWPIFSGGTVRAQIRSADARVDGAAARYEKAVIGALSDSEAAINRFVNARTAATEAEAALTRERAAFALADRRATAGEDDRLTLQRARQSLLAAERRDQQARAAKGQAAVALYKALGGGWR</sequence>
<reference evidence="4 5" key="1">
    <citation type="journal article" date="2015" name="Int. J. Syst. Evol. Microbiol.">
        <title>Sphingomonas hengshuiensis sp. nov., isolated from lake wetland.</title>
        <authorList>
            <person name="Wei S."/>
            <person name="Wang T."/>
            <person name="Liu H."/>
            <person name="Zhang C."/>
            <person name="Guo J."/>
            <person name="Wang Q."/>
            <person name="Liang K."/>
            <person name="Zhang Z."/>
        </authorList>
    </citation>
    <scope>NUCLEOTIDE SEQUENCE [LARGE SCALE GENOMIC DNA]</scope>
    <source>
        <strain evidence="4 5">WHSC-8</strain>
    </source>
</reference>
<dbReference type="Gene3D" id="2.20.200.10">
    <property type="entry name" value="Outer membrane efflux proteins (OEP)"/>
    <property type="match status" value="1"/>
</dbReference>
<keyword evidence="2" id="KW-0812">Transmembrane</keyword>
<dbReference type="AlphaFoldDB" id="A0A7U4J7M0"/>
<dbReference type="Gene3D" id="1.20.1600.10">
    <property type="entry name" value="Outer membrane efflux proteins (OEP)"/>
    <property type="match status" value="1"/>
</dbReference>
<evidence type="ECO:0000256" key="1">
    <source>
        <dbReference type="ARBA" id="ARBA00007613"/>
    </source>
</evidence>
<feature type="signal peptide" evidence="3">
    <location>
        <begin position="1"/>
        <end position="15"/>
    </location>
</feature>
<comment type="subcellular location">
    <subcellularLocation>
        <location evidence="2">Cell membrane</location>
        <topology evidence="2">Lipid-anchor</topology>
    </subcellularLocation>
</comment>
<organism evidence="4 5">
    <name type="scientific">Sphingomonas hengshuiensis</name>
    <dbReference type="NCBI Taxonomy" id="1609977"/>
    <lineage>
        <taxon>Bacteria</taxon>
        <taxon>Pseudomonadati</taxon>
        <taxon>Pseudomonadota</taxon>
        <taxon>Alphaproteobacteria</taxon>
        <taxon>Sphingomonadales</taxon>
        <taxon>Sphingomonadaceae</taxon>
        <taxon>Sphingomonas</taxon>
    </lineage>
</organism>
<dbReference type="NCBIfam" id="TIGR01845">
    <property type="entry name" value="outer_NodT"/>
    <property type="match status" value="1"/>
</dbReference>
<dbReference type="InterPro" id="IPR003423">
    <property type="entry name" value="OMP_efflux"/>
</dbReference>
<feature type="chain" id="PRO_5030542897" evidence="3">
    <location>
        <begin position="16"/>
        <end position="465"/>
    </location>
</feature>
<keyword evidence="2" id="KW-1134">Transmembrane beta strand</keyword>
<dbReference type="Proteomes" id="UP000032300">
    <property type="component" value="Chromosome"/>
</dbReference>
<dbReference type="GO" id="GO:0005886">
    <property type="term" value="C:plasma membrane"/>
    <property type="evidence" value="ECO:0007669"/>
    <property type="project" value="UniProtKB-SubCell"/>
</dbReference>
<keyword evidence="2" id="KW-0472">Membrane</keyword>
<dbReference type="Pfam" id="PF02321">
    <property type="entry name" value="OEP"/>
    <property type="match status" value="2"/>
</dbReference>
<dbReference type="EMBL" id="CP010836">
    <property type="protein sequence ID" value="AJP71747.1"/>
    <property type="molecule type" value="Genomic_DNA"/>
</dbReference>
<accession>A0A7U4J7M0</accession>
<keyword evidence="5" id="KW-1185">Reference proteome</keyword>
<keyword evidence="2" id="KW-0564">Palmitate</keyword>
<dbReference type="KEGG" id="sphi:TS85_08050"/>
<dbReference type="InterPro" id="IPR010131">
    <property type="entry name" value="MdtP/NodT-like"/>
</dbReference>
<dbReference type="PANTHER" id="PTHR30203">
    <property type="entry name" value="OUTER MEMBRANE CATION EFFLUX PROTEIN"/>
    <property type="match status" value="1"/>
</dbReference>
<evidence type="ECO:0000313" key="4">
    <source>
        <dbReference type="EMBL" id="AJP71747.1"/>
    </source>
</evidence>
<name>A0A7U4J7M0_9SPHN</name>
<dbReference type="OrthoDB" id="7181739at2"/>
<reference evidence="4 5" key="2">
    <citation type="submission" date="2015-02" db="EMBL/GenBank/DDBJ databases">
        <title>The complete genome of Sphingomonas hengshuiensis sp. WHSC-8 isolated from soil of Hengshui Lake.</title>
        <authorList>
            <person name="Wei S."/>
            <person name="Guo J."/>
            <person name="Su C."/>
            <person name="Wu R."/>
            <person name="Zhang Z."/>
            <person name="Liang K."/>
            <person name="Li H."/>
            <person name="Wang T."/>
            <person name="Liu H."/>
            <person name="Zhang C."/>
            <person name="Li Z."/>
            <person name="Wang Q."/>
            <person name="Meng J."/>
        </authorList>
    </citation>
    <scope>NUCLEOTIDE SEQUENCE [LARGE SCALE GENOMIC DNA]</scope>
    <source>
        <strain evidence="4 5">WHSC-8</strain>
    </source>
</reference>
<comment type="similarity">
    <text evidence="1 2">Belongs to the outer membrane factor (OMF) (TC 1.B.17) family.</text>
</comment>
<gene>
    <name evidence="4" type="ORF">TS85_08050</name>
</gene>
<keyword evidence="2" id="KW-0449">Lipoprotein</keyword>
<dbReference type="SUPFAM" id="SSF56954">
    <property type="entry name" value="Outer membrane efflux proteins (OEP)"/>
    <property type="match status" value="1"/>
</dbReference>
<evidence type="ECO:0000256" key="2">
    <source>
        <dbReference type="RuleBase" id="RU362097"/>
    </source>
</evidence>
<evidence type="ECO:0000313" key="5">
    <source>
        <dbReference type="Proteomes" id="UP000032300"/>
    </source>
</evidence>
<dbReference type="RefSeq" id="WP_044331523.1">
    <property type="nucleotide sequence ID" value="NZ_CP010836.1"/>
</dbReference>
<evidence type="ECO:0000256" key="3">
    <source>
        <dbReference type="SAM" id="SignalP"/>
    </source>
</evidence>
<dbReference type="PANTHER" id="PTHR30203:SF32">
    <property type="entry name" value="CATION EFFLUX SYSTEM PROTEIN CUSC"/>
    <property type="match status" value="1"/>
</dbReference>
<dbReference type="PROSITE" id="PS51257">
    <property type="entry name" value="PROKAR_LIPOPROTEIN"/>
    <property type="match status" value="1"/>
</dbReference>
<dbReference type="GO" id="GO:0015562">
    <property type="term" value="F:efflux transmembrane transporter activity"/>
    <property type="evidence" value="ECO:0007669"/>
    <property type="project" value="InterPro"/>
</dbReference>
<protein>
    <submittedName>
        <fullName evidence="4">RND transporter</fullName>
    </submittedName>
</protein>